<dbReference type="AlphaFoldDB" id="A0A7I8KGD4"/>
<dbReference type="Proteomes" id="UP000663760">
    <property type="component" value="Chromosome 5"/>
</dbReference>
<accession>A0A7I8KGD4</accession>
<feature type="transmembrane region" description="Helical" evidence="1">
    <location>
        <begin position="34"/>
        <end position="52"/>
    </location>
</feature>
<evidence type="ECO:0000313" key="3">
    <source>
        <dbReference type="Proteomes" id="UP000663760"/>
    </source>
</evidence>
<organism evidence="2 3">
    <name type="scientific">Spirodela intermedia</name>
    <name type="common">Intermediate duckweed</name>
    <dbReference type="NCBI Taxonomy" id="51605"/>
    <lineage>
        <taxon>Eukaryota</taxon>
        <taxon>Viridiplantae</taxon>
        <taxon>Streptophyta</taxon>
        <taxon>Embryophyta</taxon>
        <taxon>Tracheophyta</taxon>
        <taxon>Spermatophyta</taxon>
        <taxon>Magnoliopsida</taxon>
        <taxon>Liliopsida</taxon>
        <taxon>Araceae</taxon>
        <taxon>Lemnoideae</taxon>
        <taxon>Spirodela</taxon>
    </lineage>
</organism>
<evidence type="ECO:0000256" key="1">
    <source>
        <dbReference type="SAM" id="Phobius"/>
    </source>
</evidence>
<dbReference type="EMBL" id="LR746268">
    <property type="protein sequence ID" value="CAA7396346.1"/>
    <property type="molecule type" value="Genomic_DNA"/>
</dbReference>
<keyword evidence="1" id="KW-1133">Transmembrane helix</keyword>
<keyword evidence="3" id="KW-1185">Reference proteome</keyword>
<feature type="transmembrane region" description="Helical" evidence="1">
    <location>
        <begin position="58"/>
        <end position="80"/>
    </location>
</feature>
<gene>
    <name evidence="2" type="ORF">SI8410_05007009</name>
</gene>
<dbReference type="OrthoDB" id="1928656at2759"/>
<proteinExistence type="predicted"/>
<evidence type="ECO:0000313" key="2">
    <source>
        <dbReference type="EMBL" id="CAA7396346.1"/>
    </source>
</evidence>
<sequence length="108" mass="11248">MDSKTSADVSSSKAVLLGALSSGVNGPTWSALKIVFLLLGLSLAAMLALAFLSTDVMIVGHVLLLIIISGVLFVLLNSFLAQTGLVSVEKQMEELGISLENDAEGKED</sequence>
<keyword evidence="1" id="KW-0812">Transmembrane</keyword>
<name>A0A7I8KGD4_SPIIN</name>
<protein>
    <submittedName>
        <fullName evidence="2">Uncharacterized protein</fullName>
    </submittedName>
</protein>
<keyword evidence="1" id="KW-0472">Membrane</keyword>
<reference evidence="2" key="1">
    <citation type="submission" date="2020-02" db="EMBL/GenBank/DDBJ databases">
        <authorList>
            <person name="Scholz U."/>
            <person name="Mascher M."/>
            <person name="Fiebig A."/>
        </authorList>
    </citation>
    <scope>NUCLEOTIDE SEQUENCE</scope>
</reference>